<dbReference type="Gene3D" id="3.10.50.40">
    <property type="match status" value="1"/>
</dbReference>
<dbReference type="HAMAP" id="MF_00303">
    <property type="entry name" value="Trigger_factor_Tig"/>
    <property type="match status" value="1"/>
</dbReference>
<comment type="catalytic activity">
    <reaction evidence="1 9">
        <text>[protein]-peptidylproline (omega=180) = [protein]-peptidylproline (omega=0)</text>
        <dbReference type="Rhea" id="RHEA:16237"/>
        <dbReference type="Rhea" id="RHEA-COMP:10747"/>
        <dbReference type="Rhea" id="RHEA-COMP:10748"/>
        <dbReference type="ChEBI" id="CHEBI:83833"/>
        <dbReference type="ChEBI" id="CHEBI:83834"/>
        <dbReference type="EC" id="5.2.1.8"/>
    </reaction>
</comment>
<dbReference type="Pfam" id="PF00254">
    <property type="entry name" value="FKBP_C"/>
    <property type="match status" value="1"/>
</dbReference>
<comment type="caution">
    <text evidence="13">The sequence shown here is derived from an EMBL/GenBank/DDBJ whole genome shotgun (WGS) entry which is preliminary data.</text>
</comment>
<evidence type="ECO:0000256" key="7">
    <source>
        <dbReference type="ARBA" id="ARBA00023235"/>
    </source>
</evidence>
<evidence type="ECO:0000256" key="2">
    <source>
        <dbReference type="ARBA" id="ARBA00005464"/>
    </source>
</evidence>
<dbReference type="GO" id="GO:0015031">
    <property type="term" value="P:protein transport"/>
    <property type="evidence" value="ECO:0007669"/>
    <property type="project" value="UniProtKB-UniRule"/>
</dbReference>
<feature type="domain" description="Trigger factor C-terminal" evidence="12">
    <location>
        <begin position="263"/>
        <end position="409"/>
    </location>
</feature>
<dbReference type="GO" id="GO:0005737">
    <property type="term" value="C:cytoplasm"/>
    <property type="evidence" value="ECO:0007669"/>
    <property type="project" value="UniProtKB-SubCell"/>
</dbReference>
<dbReference type="GO" id="GO:0051301">
    <property type="term" value="P:cell division"/>
    <property type="evidence" value="ECO:0007669"/>
    <property type="project" value="UniProtKB-KW"/>
</dbReference>
<dbReference type="InterPro" id="IPR027304">
    <property type="entry name" value="Trigger_fact/SurA_dom_sf"/>
</dbReference>
<comment type="subcellular location">
    <subcellularLocation>
        <location evidence="9">Cytoplasm</location>
    </subcellularLocation>
    <text evidence="9">About half TF is bound to the ribosome near the polypeptide exit tunnel while the other half is free in the cytoplasm.</text>
</comment>
<keyword evidence="7 9" id="KW-0413">Isomerase</keyword>
<evidence type="ECO:0000256" key="8">
    <source>
        <dbReference type="ARBA" id="ARBA00029986"/>
    </source>
</evidence>
<dbReference type="AlphaFoldDB" id="A0A956SCR8"/>
<dbReference type="Gene3D" id="1.10.3120.10">
    <property type="entry name" value="Trigger factor, C-terminal domain"/>
    <property type="match status" value="1"/>
</dbReference>
<reference evidence="13" key="1">
    <citation type="submission" date="2020-04" db="EMBL/GenBank/DDBJ databases">
        <authorList>
            <person name="Zhang T."/>
        </authorList>
    </citation>
    <scope>NUCLEOTIDE SEQUENCE</scope>
    <source>
        <strain evidence="13">HKST-UBA02</strain>
    </source>
</reference>
<evidence type="ECO:0000259" key="12">
    <source>
        <dbReference type="Pfam" id="PF05698"/>
    </source>
</evidence>
<comment type="function">
    <text evidence="9">Involved in protein export. Acts as a chaperone by maintaining the newly synthesized protein in an open conformation. Functions as a peptidyl-prolyl cis-trans isomerase.</text>
</comment>
<dbReference type="InterPro" id="IPR001179">
    <property type="entry name" value="PPIase_FKBP_dom"/>
</dbReference>
<dbReference type="Gene3D" id="3.30.70.1050">
    <property type="entry name" value="Trigger factor ribosome-binding domain"/>
    <property type="match status" value="1"/>
</dbReference>
<keyword evidence="6 9" id="KW-0143">Chaperone</keyword>
<dbReference type="PANTHER" id="PTHR30560:SF3">
    <property type="entry name" value="TRIGGER FACTOR-LIKE PROTEIN TIG, CHLOROPLASTIC"/>
    <property type="match status" value="1"/>
</dbReference>
<feature type="domain" description="PPIase FKBP-type" evidence="10">
    <location>
        <begin position="157"/>
        <end position="230"/>
    </location>
</feature>
<evidence type="ECO:0000256" key="6">
    <source>
        <dbReference type="ARBA" id="ARBA00023186"/>
    </source>
</evidence>
<evidence type="ECO:0000256" key="3">
    <source>
        <dbReference type="ARBA" id="ARBA00013194"/>
    </source>
</evidence>
<accession>A0A956SCR8</accession>
<keyword evidence="9" id="KW-0131">Cell cycle</keyword>
<dbReference type="PANTHER" id="PTHR30560">
    <property type="entry name" value="TRIGGER FACTOR CHAPERONE AND PEPTIDYL-PROLYL CIS/TRANS ISOMERASE"/>
    <property type="match status" value="1"/>
</dbReference>
<evidence type="ECO:0000259" key="10">
    <source>
        <dbReference type="Pfam" id="PF00254"/>
    </source>
</evidence>
<evidence type="ECO:0000256" key="4">
    <source>
        <dbReference type="ARBA" id="ARBA00016902"/>
    </source>
</evidence>
<dbReference type="InterPro" id="IPR037041">
    <property type="entry name" value="Trigger_fac_C_sf"/>
</dbReference>
<organism evidence="13 14">
    <name type="scientific">Eiseniibacteriota bacterium</name>
    <dbReference type="NCBI Taxonomy" id="2212470"/>
    <lineage>
        <taxon>Bacteria</taxon>
        <taxon>Candidatus Eiseniibacteriota</taxon>
    </lineage>
</organism>
<dbReference type="GO" id="GO:0003755">
    <property type="term" value="F:peptidyl-prolyl cis-trans isomerase activity"/>
    <property type="evidence" value="ECO:0007669"/>
    <property type="project" value="UniProtKB-UniRule"/>
</dbReference>
<reference evidence="13" key="2">
    <citation type="journal article" date="2021" name="Microbiome">
        <title>Successional dynamics and alternative stable states in a saline activated sludge microbial community over 9 years.</title>
        <authorList>
            <person name="Wang Y."/>
            <person name="Ye J."/>
            <person name="Ju F."/>
            <person name="Liu L."/>
            <person name="Boyd J.A."/>
            <person name="Deng Y."/>
            <person name="Parks D.H."/>
            <person name="Jiang X."/>
            <person name="Yin X."/>
            <person name="Woodcroft B.J."/>
            <person name="Tyson G.W."/>
            <person name="Hugenholtz P."/>
            <person name="Polz M.F."/>
            <person name="Zhang T."/>
        </authorList>
    </citation>
    <scope>NUCLEOTIDE SEQUENCE</scope>
    <source>
        <strain evidence="13">HKST-UBA02</strain>
    </source>
</reference>
<dbReference type="InterPro" id="IPR008880">
    <property type="entry name" value="Trigger_fac_C"/>
</dbReference>
<dbReference type="SUPFAM" id="SSF102735">
    <property type="entry name" value="Trigger factor ribosome-binding domain"/>
    <property type="match status" value="1"/>
</dbReference>
<gene>
    <name evidence="9 13" type="primary">tig</name>
    <name evidence="13" type="ORF">KDA27_07505</name>
</gene>
<evidence type="ECO:0000256" key="1">
    <source>
        <dbReference type="ARBA" id="ARBA00000971"/>
    </source>
</evidence>
<dbReference type="Proteomes" id="UP000739538">
    <property type="component" value="Unassembled WGS sequence"/>
</dbReference>
<keyword evidence="5 9" id="KW-0697">Rotamase</keyword>
<evidence type="ECO:0000256" key="5">
    <source>
        <dbReference type="ARBA" id="ARBA00023110"/>
    </source>
</evidence>
<comment type="domain">
    <text evidence="9">Consists of 3 domains; the N-terminus binds the ribosome, the middle domain has PPIase activity, while the C-terminus has intrinsic chaperone activity on its own.</text>
</comment>
<dbReference type="GO" id="GO:0043022">
    <property type="term" value="F:ribosome binding"/>
    <property type="evidence" value="ECO:0007669"/>
    <property type="project" value="TreeGrafter"/>
</dbReference>
<dbReference type="GO" id="GO:0044183">
    <property type="term" value="F:protein folding chaperone"/>
    <property type="evidence" value="ECO:0007669"/>
    <property type="project" value="TreeGrafter"/>
</dbReference>
<dbReference type="SUPFAM" id="SSF109998">
    <property type="entry name" value="Triger factor/SurA peptide-binding domain-like"/>
    <property type="match status" value="1"/>
</dbReference>
<evidence type="ECO:0000259" key="11">
    <source>
        <dbReference type="Pfam" id="PF05697"/>
    </source>
</evidence>
<evidence type="ECO:0000313" key="13">
    <source>
        <dbReference type="EMBL" id="MCA9755631.1"/>
    </source>
</evidence>
<keyword evidence="9" id="KW-0132">Cell division</keyword>
<dbReference type="Pfam" id="PF05697">
    <property type="entry name" value="Trigger_N"/>
    <property type="match status" value="1"/>
</dbReference>
<sequence length="433" mass="49713">MKSNIEESGAWERSIAIELDTDEVEERIQEVVKRVRRKVQLPGFRKGKVPVHVVENKFWDQIQNDVIQSIVPDAVNEVLAEHELRVASQPRVEDLEFERGAPLTFKAIVELWPELEIPDLTEIEVDEVRFELEEEDIERALDSVRDQAATLEDAERPSEEGDLVEVHIYPADKNGNRLPKGKRQDAKLEAGAANLLPEFREATVGVSVGEEKLIRVQYPEDHRDRNLAGGQRYYILRPTKVMTKVRPDLDDSFAAQVEEGLDLEGLRAKVREQLEKQEARRARQVSQGHFLARFFDLVPFQVPDGVIREGVEFHMKKAFEQNPNADPDALKEQITPQVDMVWRRRLILDSIARKEEIRISDEDVDAKIREKVGDGANVDRIREQLTRSGDMNGLKLEVLDDKVFDLVFEKIRVNESVRPRPKQEEASNTIASE</sequence>
<dbReference type="GO" id="GO:0051083">
    <property type="term" value="P:'de novo' cotranslational protein folding"/>
    <property type="evidence" value="ECO:0007669"/>
    <property type="project" value="TreeGrafter"/>
</dbReference>
<dbReference type="InterPro" id="IPR008881">
    <property type="entry name" value="Trigger_fac_ribosome-bd_bac"/>
</dbReference>
<dbReference type="Pfam" id="PF05698">
    <property type="entry name" value="Trigger_C"/>
    <property type="match status" value="1"/>
</dbReference>
<proteinExistence type="inferred from homology"/>
<protein>
    <recommendedName>
        <fullName evidence="4 9">Trigger factor</fullName>
        <shortName evidence="9">TF</shortName>
        <ecNumber evidence="3 9">5.2.1.8</ecNumber>
    </recommendedName>
    <alternativeName>
        <fullName evidence="8 9">PPIase</fullName>
    </alternativeName>
</protein>
<comment type="similarity">
    <text evidence="2 9">Belongs to the FKBP-type PPIase family. Tig subfamily.</text>
</comment>
<dbReference type="EMBL" id="JAGQHS010000028">
    <property type="protein sequence ID" value="MCA9755631.1"/>
    <property type="molecule type" value="Genomic_DNA"/>
</dbReference>
<dbReference type="SUPFAM" id="SSF54534">
    <property type="entry name" value="FKBP-like"/>
    <property type="match status" value="1"/>
</dbReference>
<dbReference type="EC" id="5.2.1.8" evidence="3 9"/>
<evidence type="ECO:0000313" key="14">
    <source>
        <dbReference type="Proteomes" id="UP000739538"/>
    </source>
</evidence>
<dbReference type="InterPro" id="IPR005215">
    <property type="entry name" value="Trig_fac"/>
</dbReference>
<keyword evidence="9" id="KW-0963">Cytoplasm</keyword>
<dbReference type="InterPro" id="IPR046357">
    <property type="entry name" value="PPIase_dom_sf"/>
</dbReference>
<dbReference type="GO" id="GO:0043335">
    <property type="term" value="P:protein unfolding"/>
    <property type="evidence" value="ECO:0007669"/>
    <property type="project" value="TreeGrafter"/>
</dbReference>
<dbReference type="InterPro" id="IPR036611">
    <property type="entry name" value="Trigger_fac_ribosome-bd_sf"/>
</dbReference>
<name>A0A956SCR8_UNCEI</name>
<evidence type="ECO:0000256" key="9">
    <source>
        <dbReference type="HAMAP-Rule" id="MF_00303"/>
    </source>
</evidence>
<dbReference type="PIRSF" id="PIRSF003095">
    <property type="entry name" value="Trigger_factor"/>
    <property type="match status" value="1"/>
</dbReference>
<dbReference type="NCBIfam" id="TIGR00115">
    <property type="entry name" value="tig"/>
    <property type="match status" value="1"/>
</dbReference>
<feature type="domain" description="Trigger factor ribosome-binding bacterial" evidence="11">
    <location>
        <begin position="1"/>
        <end position="143"/>
    </location>
</feature>